<accession>A0A2N4T3B1</accession>
<dbReference type="Pfam" id="PF00440">
    <property type="entry name" value="TetR_N"/>
    <property type="match status" value="1"/>
</dbReference>
<keyword evidence="1" id="KW-0805">Transcription regulation</keyword>
<name>A0A2N4T3B1_9MICC</name>
<sequence length="214" mass="23248">MTSIPPASLRERKKAKTWTAIHEAAASLALDRGLERTTVEAVAERAGISPRTFFNYFPSKDDAVLGMRAPVLDPALLDDLDPGHELLEQVTRLLLAVARTAYAGGNRARRRRLVQQYPQLGQRRREHAEEAEELVRRALADRLAADPHWAAGSAEEAGADAAGTDELARMVVLLAGVPLRFALSSPAHAAEAGLTAEALEASLALFRHVRRVLP</sequence>
<feature type="DNA-binding region" description="H-T-H motif" evidence="4">
    <location>
        <begin position="38"/>
        <end position="57"/>
    </location>
</feature>
<feature type="domain" description="HTH tetR-type" evidence="5">
    <location>
        <begin position="15"/>
        <end position="75"/>
    </location>
</feature>
<dbReference type="Proteomes" id="UP000234632">
    <property type="component" value="Unassembled WGS sequence"/>
</dbReference>
<reference evidence="6 7" key="1">
    <citation type="submission" date="2015-12" db="EMBL/GenBank/DDBJ databases">
        <authorList>
            <person name="Shamseldin A."/>
            <person name="Moawad H."/>
            <person name="Abd El-Rahim W.M."/>
            <person name="Sadowsky M.J."/>
        </authorList>
    </citation>
    <scope>NUCLEOTIDE SEQUENCE [LARGE SCALE GENOMIC DNA]</scope>
    <source>
        <strain evidence="6 7">S43</strain>
    </source>
</reference>
<dbReference type="InterPro" id="IPR050109">
    <property type="entry name" value="HTH-type_TetR-like_transc_reg"/>
</dbReference>
<keyword evidence="3" id="KW-0804">Transcription</keyword>
<dbReference type="InterPro" id="IPR001647">
    <property type="entry name" value="HTH_TetR"/>
</dbReference>
<dbReference type="SUPFAM" id="SSF46689">
    <property type="entry name" value="Homeodomain-like"/>
    <property type="match status" value="1"/>
</dbReference>
<dbReference type="Gene3D" id="1.10.357.10">
    <property type="entry name" value="Tetracycline Repressor, domain 2"/>
    <property type="match status" value="1"/>
</dbReference>
<dbReference type="AlphaFoldDB" id="A0A2N4T3B1"/>
<dbReference type="PRINTS" id="PR00455">
    <property type="entry name" value="HTHTETR"/>
</dbReference>
<dbReference type="PROSITE" id="PS50977">
    <property type="entry name" value="HTH_TETR_2"/>
    <property type="match status" value="1"/>
</dbReference>
<organism evidence="6 7">
    <name type="scientific">Kocuria flava</name>
    <dbReference type="NCBI Taxonomy" id="446860"/>
    <lineage>
        <taxon>Bacteria</taxon>
        <taxon>Bacillati</taxon>
        <taxon>Actinomycetota</taxon>
        <taxon>Actinomycetes</taxon>
        <taxon>Micrococcales</taxon>
        <taxon>Micrococcaceae</taxon>
        <taxon>Kocuria</taxon>
    </lineage>
</organism>
<dbReference type="GO" id="GO:0003700">
    <property type="term" value="F:DNA-binding transcription factor activity"/>
    <property type="evidence" value="ECO:0007669"/>
    <property type="project" value="TreeGrafter"/>
</dbReference>
<keyword evidence="2 4" id="KW-0238">DNA-binding</keyword>
<evidence type="ECO:0000313" key="6">
    <source>
        <dbReference type="EMBL" id="PLC12719.1"/>
    </source>
</evidence>
<dbReference type="GO" id="GO:0000976">
    <property type="term" value="F:transcription cis-regulatory region binding"/>
    <property type="evidence" value="ECO:0007669"/>
    <property type="project" value="TreeGrafter"/>
</dbReference>
<dbReference type="PANTHER" id="PTHR30055:SF234">
    <property type="entry name" value="HTH-TYPE TRANSCRIPTIONAL REGULATOR BETI"/>
    <property type="match status" value="1"/>
</dbReference>
<evidence type="ECO:0000313" key="7">
    <source>
        <dbReference type="Proteomes" id="UP000234632"/>
    </source>
</evidence>
<evidence type="ECO:0000256" key="4">
    <source>
        <dbReference type="PROSITE-ProRule" id="PRU00335"/>
    </source>
</evidence>
<dbReference type="InterPro" id="IPR009057">
    <property type="entry name" value="Homeodomain-like_sf"/>
</dbReference>
<evidence type="ECO:0000259" key="5">
    <source>
        <dbReference type="PROSITE" id="PS50977"/>
    </source>
</evidence>
<dbReference type="PROSITE" id="PS01081">
    <property type="entry name" value="HTH_TETR_1"/>
    <property type="match status" value="1"/>
</dbReference>
<dbReference type="RefSeq" id="WP_143709895.1">
    <property type="nucleotide sequence ID" value="NZ_LOMZ01000001.1"/>
</dbReference>
<evidence type="ECO:0000256" key="3">
    <source>
        <dbReference type="ARBA" id="ARBA00023163"/>
    </source>
</evidence>
<proteinExistence type="predicted"/>
<protein>
    <recommendedName>
        <fullName evidence="5">HTH tetR-type domain-containing protein</fullName>
    </recommendedName>
</protein>
<dbReference type="EMBL" id="LOMZ01000001">
    <property type="protein sequence ID" value="PLC12719.1"/>
    <property type="molecule type" value="Genomic_DNA"/>
</dbReference>
<comment type="caution">
    <text evidence="6">The sequence shown here is derived from an EMBL/GenBank/DDBJ whole genome shotgun (WGS) entry which is preliminary data.</text>
</comment>
<evidence type="ECO:0000256" key="1">
    <source>
        <dbReference type="ARBA" id="ARBA00023015"/>
    </source>
</evidence>
<dbReference type="PANTHER" id="PTHR30055">
    <property type="entry name" value="HTH-TYPE TRANSCRIPTIONAL REGULATOR RUTR"/>
    <property type="match status" value="1"/>
</dbReference>
<evidence type="ECO:0000256" key="2">
    <source>
        <dbReference type="ARBA" id="ARBA00023125"/>
    </source>
</evidence>
<dbReference type="InterPro" id="IPR023772">
    <property type="entry name" value="DNA-bd_HTH_TetR-type_CS"/>
</dbReference>
<gene>
    <name evidence="6" type="ORF">AUQ48_11440</name>
</gene>